<reference evidence="11 12" key="1">
    <citation type="submission" date="2015-06" db="EMBL/GenBank/DDBJ databases">
        <title>Lineage-specific patterns of genome deterioration in obligate symbionts.</title>
        <authorList>
            <person name="Bennett G.M."/>
            <person name="McCutcheon J.P."/>
            <person name="McDonald B.R."/>
            <person name="Moran N.A."/>
        </authorList>
    </citation>
    <scope>NUCLEOTIDE SEQUENCE [LARGE SCALE GENOMIC DNA]</scope>
    <source>
        <strain evidence="11 12">B-GSS</strain>
    </source>
</reference>
<dbReference type="Gene3D" id="3.10.20.310">
    <property type="entry name" value="membrane protein fhac"/>
    <property type="match status" value="5"/>
</dbReference>
<keyword evidence="3 8" id="KW-0812">Transmembrane</keyword>
<keyword evidence="2 8" id="KW-1134">Transmembrane beta strand</keyword>
<dbReference type="PANTHER" id="PTHR12815">
    <property type="entry name" value="SORTING AND ASSEMBLY MACHINERY SAMM50 PROTEIN FAMILY MEMBER"/>
    <property type="match status" value="1"/>
</dbReference>
<evidence type="ECO:0000256" key="2">
    <source>
        <dbReference type="ARBA" id="ARBA00022452"/>
    </source>
</evidence>
<keyword evidence="4 8" id="KW-0732">Signal</keyword>
<dbReference type="GO" id="GO:0051205">
    <property type="term" value="P:protein insertion into membrane"/>
    <property type="evidence" value="ECO:0007669"/>
    <property type="project" value="UniProtKB-UniRule"/>
</dbReference>
<dbReference type="NCBIfam" id="TIGR03303">
    <property type="entry name" value="OM_YaeT"/>
    <property type="match status" value="1"/>
</dbReference>
<dbReference type="InterPro" id="IPR034746">
    <property type="entry name" value="POTRA"/>
</dbReference>
<dbReference type="Gene3D" id="2.40.160.50">
    <property type="entry name" value="membrane protein fhac: a member of the omp85/tpsb transporter family"/>
    <property type="match status" value="1"/>
</dbReference>
<feature type="domain" description="POTRA" evidence="10">
    <location>
        <begin position="265"/>
        <end position="343"/>
    </location>
</feature>
<dbReference type="PIRSF" id="PIRSF006076">
    <property type="entry name" value="OM_assembly_OMP85"/>
    <property type="match status" value="1"/>
</dbReference>
<dbReference type="KEGG" id="bcig:AB162_484"/>
<dbReference type="GO" id="GO:0043165">
    <property type="term" value="P:Gram-negative-bacterium-type cell outer membrane assembly"/>
    <property type="evidence" value="ECO:0007669"/>
    <property type="project" value="UniProtKB-UniRule"/>
</dbReference>
<comment type="subunit">
    <text evidence="8">Part of the Bam complex.</text>
</comment>
<keyword evidence="6 8" id="KW-0472">Membrane</keyword>
<keyword evidence="7 8" id="KW-0998">Cell outer membrane</keyword>
<evidence type="ECO:0000313" key="11">
    <source>
        <dbReference type="EMBL" id="AKZ66067.1"/>
    </source>
</evidence>
<dbReference type="FunFam" id="3.10.20.310:FF:000002">
    <property type="entry name" value="Outer membrane protein assembly factor BamA"/>
    <property type="match status" value="1"/>
</dbReference>
<evidence type="ECO:0000256" key="9">
    <source>
        <dbReference type="NCBIfam" id="TIGR03303"/>
    </source>
</evidence>
<dbReference type="RefSeq" id="WP_053097164.1">
    <property type="nucleotide sequence ID" value="NZ_CP011787.1"/>
</dbReference>
<evidence type="ECO:0000256" key="6">
    <source>
        <dbReference type="ARBA" id="ARBA00023136"/>
    </source>
</evidence>
<protein>
    <recommendedName>
        <fullName evidence="8 9">Outer membrane protein assembly factor BamA</fullName>
    </recommendedName>
</protein>
<proteinExistence type="inferred from homology"/>
<dbReference type="InterPro" id="IPR000184">
    <property type="entry name" value="Bac_surfAg_D15"/>
</dbReference>
<dbReference type="HAMAP" id="MF_01430">
    <property type="entry name" value="OM_assembly_BamA"/>
    <property type="match status" value="1"/>
</dbReference>
<dbReference type="AlphaFoldDB" id="A0A0K2BLK7"/>
<comment type="function">
    <text evidence="8">Part of the outer membrane protein assembly complex, which is involved in assembly and insertion of beta-barrel proteins into the outer membrane.</text>
</comment>
<feature type="domain" description="POTRA" evidence="10">
    <location>
        <begin position="174"/>
        <end position="262"/>
    </location>
</feature>
<feature type="domain" description="POTRA" evidence="10">
    <location>
        <begin position="23"/>
        <end position="90"/>
    </location>
</feature>
<evidence type="ECO:0000313" key="12">
    <source>
        <dbReference type="Proteomes" id="UP000056466"/>
    </source>
</evidence>
<gene>
    <name evidence="8 11" type="primary">bamA</name>
    <name evidence="11" type="ORF">AB162_484</name>
</gene>
<keyword evidence="12" id="KW-1185">Reference proteome</keyword>
<evidence type="ECO:0000259" key="10">
    <source>
        <dbReference type="PROSITE" id="PS51779"/>
    </source>
</evidence>
<dbReference type="FunFam" id="2.40.160.50:FF:000001">
    <property type="entry name" value="Outer membrane protein assembly factor BamA"/>
    <property type="match status" value="1"/>
</dbReference>
<dbReference type="Pfam" id="PF07244">
    <property type="entry name" value="POTRA"/>
    <property type="match status" value="4"/>
</dbReference>
<organism evidence="11 12">
    <name type="scientific">Candidatus Palibaumannia cicadellinicola</name>
    <dbReference type="NCBI Taxonomy" id="186490"/>
    <lineage>
        <taxon>Bacteria</taxon>
        <taxon>Pseudomonadati</taxon>
        <taxon>Pseudomonadota</taxon>
        <taxon>Gammaproteobacteria</taxon>
        <taxon>Candidatus Palibaumannia</taxon>
    </lineage>
</organism>
<feature type="domain" description="POTRA" evidence="10">
    <location>
        <begin position="346"/>
        <end position="420"/>
    </location>
</feature>
<evidence type="ECO:0000256" key="4">
    <source>
        <dbReference type="ARBA" id="ARBA00022729"/>
    </source>
</evidence>
<evidence type="ECO:0000256" key="3">
    <source>
        <dbReference type="ARBA" id="ARBA00022692"/>
    </source>
</evidence>
<dbReference type="InterPro" id="IPR010827">
    <property type="entry name" value="BamA/TamA_POTRA"/>
</dbReference>
<dbReference type="InterPro" id="IPR023707">
    <property type="entry name" value="OM_assembly_BamA"/>
</dbReference>
<dbReference type="Pfam" id="PF01103">
    <property type="entry name" value="Omp85"/>
    <property type="match status" value="1"/>
</dbReference>
<comment type="similarity">
    <text evidence="8">Belongs to the BamA family.</text>
</comment>
<accession>A0A0K2BLK7</accession>
<dbReference type="GO" id="GO:1990063">
    <property type="term" value="C:Bam protein complex"/>
    <property type="evidence" value="ECO:0007669"/>
    <property type="project" value="TreeGrafter"/>
</dbReference>
<dbReference type="OrthoDB" id="9803054at2"/>
<dbReference type="InterPro" id="IPR039910">
    <property type="entry name" value="D15-like"/>
</dbReference>
<dbReference type="Proteomes" id="UP000056466">
    <property type="component" value="Chromosome"/>
</dbReference>
<feature type="domain" description="POTRA" evidence="10">
    <location>
        <begin position="91"/>
        <end position="171"/>
    </location>
</feature>
<dbReference type="PROSITE" id="PS51779">
    <property type="entry name" value="POTRA"/>
    <property type="match status" value="5"/>
</dbReference>
<evidence type="ECO:0000256" key="5">
    <source>
        <dbReference type="ARBA" id="ARBA00022737"/>
    </source>
</evidence>
<evidence type="ECO:0000256" key="7">
    <source>
        <dbReference type="ARBA" id="ARBA00023237"/>
    </source>
</evidence>
<name>A0A0K2BLK7_9GAMM</name>
<sequence>MNKLIIIVLFFFSTTLYSSQNIFTIKNINFDGLKRITVSSALLMIPISVGHNATNEDIDNTIRSLFSTGNFNDIRVIRNGSSITIKVKECPIIANITLSGNQLLNNDQLIHYLDQYGINLGKVLNSTTIFHIEKALNNLYDHYGKYNSTVKAVVIPLQHQRVNLKLVFTEGKSAKIKKINIIGNKAFSTKELISQLKLHDHVPWWNFIGENIYKKIKFDRDIETLRKFYFDHGYARFKINSTNVQLTPDKNMVDITINIREGTPYQLEGTILYGNLAGKYAEIKKLATFNKGELYSITKVNNIAKQIQMLLGSYGYAYPNVVTKMEINELNKKVILHIRVDSGIRFYVRNIIFKGNYITKDLVLRREIRQMERSWLNMNLVNQGKNSLNRLGYFEKVEIKIDKIPESLDLVDVVYSVKERNTGTISAGIGFGTTDSGINFNFGIQQDNWLGTGNLVGFSGTKNYYHTSMALSITDSYLTLDGVSLSSKIFVNNYNSNYQELSNYHRKKYGLSTLIGFPIKDNQAINLGLDYVNNAITNIKPQVAICRYFNRNNINTKAITRNKNQDELDFYADDLFFNIIWEYNKLNRKNFPTIGSRLTVSNKITVPSSDNKYYKINLDACNYTSLSNDNHWVLLERASAGYAHGLYGQEVPFYDNFYAGGFSTMRGFRTNSIGPKAAYYRVKNNSCFIENSNDTIGGNAIALASAELIVPTPLLKDKYDHLVRTSFFIDMSNVWDTYWKNTYSTNNIAKIPDYTNSSNIRISSGIAIQWMSPLGPIVFSYAQPITKYKNDKSEQFQLTIGKNW</sequence>
<evidence type="ECO:0000256" key="8">
    <source>
        <dbReference type="HAMAP-Rule" id="MF_01430"/>
    </source>
</evidence>
<evidence type="ECO:0000256" key="1">
    <source>
        <dbReference type="ARBA" id="ARBA00004370"/>
    </source>
</evidence>
<dbReference type="PATRIC" id="fig|186490.8.peg.455"/>
<keyword evidence="5 8" id="KW-0677">Repeat</keyword>
<dbReference type="PANTHER" id="PTHR12815:SF23">
    <property type="entry name" value="OUTER MEMBRANE PROTEIN ASSEMBLY FACTOR BAMA"/>
    <property type="match status" value="1"/>
</dbReference>
<comment type="subcellular location">
    <subcellularLocation>
        <location evidence="8">Cell outer membrane</location>
    </subcellularLocation>
    <subcellularLocation>
        <location evidence="1">Membrane</location>
    </subcellularLocation>
</comment>
<dbReference type="EMBL" id="CP011787">
    <property type="protein sequence ID" value="AKZ66067.1"/>
    <property type="molecule type" value="Genomic_DNA"/>
</dbReference>